<sequence>MCLSTNSSKRHPTGTEAFNNRRSRFNSTHGNRITITFELQKITENIYRSISQMLQVHCISTFTFVADSFMKELRHLRVISMVFPFQNERKMGLSVLHFLTIRFNQNKN</sequence>
<proteinExistence type="predicted"/>
<feature type="region of interest" description="Disordered" evidence="1">
    <location>
        <begin position="1"/>
        <end position="25"/>
    </location>
</feature>
<feature type="compositionally biased region" description="Polar residues" evidence="1">
    <location>
        <begin position="16"/>
        <end position="25"/>
    </location>
</feature>
<protein>
    <submittedName>
        <fullName evidence="2">Uncharacterized protein</fullName>
    </submittedName>
</protein>
<dbReference type="EMBL" id="GISG01175981">
    <property type="protein sequence ID" value="MBA4652795.1"/>
    <property type="molecule type" value="Transcribed_RNA"/>
</dbReference>
<reference evidence="2" key="2">
    <citation type="submission" date="2020-07" db="EMBL/GenBank/DDBJ databases">
        <authorList>
            <person name="Vera ALvarez R."/>
            <person name="Arias-Moreno D.M."/>
            <person name="Jimenez-Jacinto V."/>
            <person name="Jimenez-Bremont J.F."/>
            <person name="Swaminathan K."/>
            <person name="Moose S.P."/>
            <person name="Guerrero-Gonzalez M.L."/>
            <person name="Marino-Ramirez L."/>
            <person name="Landsman D."/>
            <person name="Rodriguez-Kessler M."/>
            <person name="Delgado-Sanchez P."/>
        </authorList>
    </citation>
    <scope>NUCLEOTIDE SEQUENCE</scope>
    <source>
        <tissue evidence="2">Cladode</tissue>
    </source>
</reference>
<accession>A0A7C8ZYF1</accession>
<organism evidence="2">
    <name type="scientific">Opuntia streptacantha</name>
    <name type="common">Prickly pear cactus</name>
    <name type="synonym">Opuntia cardona</name>
    <dbReference type="NCBI Taxonomy" id="393608"/>
    <lineage>
        <taxon>Eukaryota</taxon>
        <taxon>Viridiplantae</taxon>
        <taxon>Streptophyta</taxon>
        <taxon>Embryophyta</taxon>
        <taxon>Tracheophyta</taxon>
        <taxon>Spermatophyta</taxon>
        <taxon>Magnoliopsida</taxon>
        <taxon>eudicotyledons</taxon>
        <taxon>Gunneridae</taxon>
        <taxon>Pentapetalae</taxon>
        <taxon>Caryophyllales</taxon>
        <taxon>Cactineae</taxon>
        <taxon>Cactaceae</taxon>
        <taxon>Opuntioideae</taxon>
        <taxon>Opuntia</taxon>
    </lineage>
</organism>
<dbReference type="AlphaFoldDB" id="A0A7C8ZYF1"/>
<reference evidence="2" key="1">
    <citation type="journal article" date="2013" name="J. Plant Res.">
        <title>Effect of fungi and light on seed germination of three Opuntia species from semiarid lands of central Mexico.</title>
        <authorList>
            <person name="Delgado-Sanchez P."/>
            <person name="Jimenez-Bremont J.F."/>
            <person name="Guerrero-Gonzalez Mde L."/>
            <person name="Flores J."/>
        </authorList>
    </citation>
    <scope>NUCLEOTIDE SEQUENCE</scope>
    <source>
        <tissue evidence="2">Cladode</tissue>
    </source>
</reference>
<name>A0A7C8ZYF1_OPUST</name>
<evidence type="ECO:0000313" key="2">
    <source>
        <dbReference type="EMBL" id="MBA4652795.1"/>
    </source>
</evidence>
<evidence type="ECO:0000256" key="1">
    <source>
        <dbReference type="SAM" id="MobiDB-lite"/>
    </source>
</evidence>